<reference evidence="3 4" key="2">
    <citation type="journal article" date="2010" name="Nucleic Acids Res.">
        <title>BeetleBase in 2010: revisions to provide comprehensive genomic information for Tribolium castaneum.</title>
        <authorList>
            <person name="Kim H.S."/>
            <person name="Murphy T."/>
            <person name="Xia J."/>
            <person name="Caragea D."/>
            <person name="Park Y."/>
            <person name="Beeman R.W."/>
            <person name="Lorenzen M.D."/>
            <person name="Butcher S."/>
            <person name="Manak J.R."/>
            <person name="Brown S.J."/>
        </authorList>
    </citation>
    <scope>GENOME REANNOTATION</scope>
    <source>
        <strain evidence="3 4">Georgia GA2</strain>
    </source>
</reference>
<evidence type="ECO:0000313" key="3">
    <source>
        <dbReference type="EMBL" id="EFA00515.2"/>
    </source>
</evidence>
<gene>
    <name evidence="3" type="primary">AUGUSTUS-3.0.2_03379</name>
    <name evidence="3" type="ORF">TcasGA2_TC003379</name>
</gene>
<proteinExistence type="predicted"/>
<dbReference type="InterPro" id="IPR029058">
    <property type="entry name" value="AB_hydrolase_fold"/>
</dbReference>
<evidence type="ECO:0000256" key="1">
    <source>
        <dbReference type="ARBA" id="ARBA00023180"/>
    </source>
</evidence>
<dbReference type="SUPFAM" id="SSF53474">
    <property type="entry name" value="alpha/beta-Hydrolases"/>
    <property type="match status" value="1"/>
</dbReference>
<feature type="domain" description="Carboxylesterase type B" evidence="2">
    <location>
        <begin position="8"/>
        <end position="293"/>
    </location>
</feature>
<protein>
    <submittedName>
        <fullName evidence="3">Liver carboxylesterase-like Protein</fullName>
    </submittedName>
</protein>
<dbReference type="PANTHER" id="PTHR11559">
    <property type="entry name" value="CARBOXYLESTERASE"/>
    <property type="match status" value="1"/>
</dbReference>
<accession>D6WG05</accession>
<dbReference type="InParanoid" id="D6WG05"/>
<evidence type="ECO:0000259" key="2">
    <source>
        <dbReference type="Pfam" id="PF00135"/>
    </source>
</evidence>
<reference evidence="3 4" key="1">
    <citation type="journal article" date="2008" name="Nature">
        <title>The genome of the model beetle and pest Tribolium castaneum.</title>
        <authorList>
            <consortium name="Tribolium Genome Sequencing Consortium"/>
            <person name="Richards S."/>
            <person name="Gibbs R.A."/>
            <person name="Weinstock G.M."/>
            <person name="Brown S.J."/>
            <person name="Denell R."/>
            <person name="Beeman R.W."/>
            <person name="Gibbs R."/>
            <person name="Beeman R.W."/>
            <person name="Brown S.J."/>
            <person name="Bucher G."/>
            <person name="Friedrich M."/>
            <person name="Grimmelikhuijzen C.J."/>
            <person name="Klingler M."/>
            <person name="Lorenzen M."/>
            <person name="Richards S."/>
            <person name="Roth S."/>
            <person name="Schroder R."/>
            <person name="Tautz D."/>
            <person name="Zdobnov E.M."/>
            <person name="Muzny D."/>
            <person name="Gibbs R.A."/>
            <person name="Weinstock G.M."/>
            <person name="Attaway T."/>
            <person name="Bell S."/>
            <person name="Buhay C.J."/>
            <person name="Chandrabose M.N."/>
            <person name="Chavez D."/>
            <person name="Clerk-Blankenburg K.P."/>
            <person name="Cree A."/>
            <person name="Dao M."/>
            <person name="Davis C."/>
            <person name="Chacko J."/>
            <person name="Dinh H."/>
            <person name="Dugan-Rocha S."/>
            <person name="Fowler G."/>
            <person name="Garner T.T."/>
            <person name="Garnes J."/>
            <person name="Gnirke A."/>
            <person name="Hawes A."/>
            <person name="Hernandez J."/>
            <person name="Hines S."/>
            <person name="Holder M."/>
            <person name="Hume J."/>
            <person name="Jhangiani S.N."/>
            <person name="Joshi V."/>
            <person name="Khan Z.M."/>
            <person name="Jackson L."/>
            <person name="Kovar C."/>
            <person name="Kowis A."/>
            <person name="Lee S."/>
            <person name="Lewis L.R."/>
            <person name="Margolis J."/>
            <person name="Morgan M."/>
            <person name="Nazareth L.V."/>
            <person name="Nguyen N."/>
            <person name="Okwuonu G."/>
            <person name="Parker D."/>
            <person name="Richards S."/>
            <person name="Ruiz S.J."/>
            <person name="Santibanez J."/>
            <person name="Savard J."/>
            <person name="Scherer S.E."/>
            <person name="Schneider B."/>
            <person name="Sodergren E."/>
            <person name="Tautz D."/>
            <person name="Vattahil S."/>
            <person name="Villasana D."/>
            <person name="White C.S."/>
            <person name="Wright R."/>
            <person name="Park Y."/>
            <person name="Beeman R.W."/>
            <person name="Lord J."/>
            <person name="Oppert B."/>
            <person name="Lorenzen M."/>
            <person name="Brown S."/>
            <person name="Wang L."/>
            <person name="Savard J."/>
            <person name="Tautz D."/>
            <person name="Richards S."/>
            <person name="Weinstock G."/>
            <person name="Gibbs R.A."/>
            <person name="Liu Y."/>
            <person name="Worley K."/>
            <person name="Weinstock G."/>
            <person name="Elsik C.G."/>
            <person name="Reese J.T."/>
            <person name="Elhaik E."/>
            <person name="Landan G."/>
            <person name="Graur D."/>
            <person name="Arensburger P."/>
            <person name="Atkinson P."/>
            <person name="Beeman R.W."/>
            <person name="Beidler J."/>
            <person name="Brown S.J."/>
            <person name="Demuth J.P."/>
            <person name="Drury D.W."/>
            <person name="Du Y.Z."/>
            <person name="Fujiwara H."/>
            <person name="Lorenzen M."/>
            <person name="Maselli V."/>
            <person name="Osanai M."/>
            <person name="Park Y."/>
            <person name="Robertson H.M."/>
            <person name="Tu Z."/>
            <person name="Wang J.J."/>
            <person name="Wang S."/>
            <person name="Richards S."/>
            <person name="Song H."/>
            <person name="Zhang L."/>
            <person name="Sodergren E."/>
            <person name="Werner D."/>
            <person name="Stanke M."/>
            <person name="Morgenstern B."/>
            <person name="Solovyev V."/>
            <person name="Kosarev P."/>
            <person name="Brown G."/>
            <person name="Chen H.C."/>
            <person name="Ermolaeva O."/>
            <person name="Hlavina W."/>
            <person name="Kapustin Y."/>
            <person name="Kiryutin B."/>
            <person name="Kitts P."/>
            <person name="Maglott D."/>
            <person name="Pruitt K."/>
            <person name="Sapojnikov V."/>
            <person name="Souvorov A."/>
            <person name="Mackey A.J."/>
            <person name="Waterhouse R.M."/>
            <person name="Wyder S."/>
            <person name="Zdobnov E.M."/>
            <person name="Zdobnov E.M."/>
            <person name="Wyder S."/>
            <person name="Kriventseva E.V."/>
            <person name="Kadowaki T."/>
            <person name="Bork P."/>
            <person name="Aranda M."/>
            <person name="Bao R."/>
            <person name="Beermann A."/>
            <person name="Berns N."/>
            <person name="Bolognesi R."/>
            <person name="Bonneton F."/>
            <person name="Bopp D."/>
            <person name="Brown S.J."/>
            <person name="Bucher G."/>
            <person name="Butts T."/>
            <person name="Chaumot A."/>
            <person name="Denell R.E."/>
            <person name="Ferrier D.E."/>
            <person name="Friedrich M."/>
            <person name="Gordon C.M."/>
            <person name="Jindra M."/>
            <person name="Klingler M."/>
            <person name="Lan Q."/>
            <person name="Lattorff H.M."/>
            <person name="Laudet V."/>
            <person name="von Levetsow C."/>
            <person name="Liu Z."/>
            <person name="Lutz R."/>
            <person name="Lynch J.A."/>
            <person name="da Fonseca R.N."/>
            <person name="Posnien N."/>
            <person name="Reuter R."/>
            <person name="Roth S."/>
            <person name="Savard J."/>
            <person name="Schinko J.B."/>
            <person name="Schmitt C."/>
            <person name="Schoppmeier M."/>
            <person name="Schroder R."/>
            <person name="Shippy T.D."/>
            <person name="Simonnet F."/>
            <person name="Marques-Souza H."/>
            <person name="Tautz D."/>
            <person name="Tomoyasu Y."/>
            <person name="Trauner J."/>
            <person name="Van der Zee M."/>
            <person name="Vervoort M."/>
            <person name="Wittkopp N."/>
            <person name="Wimmer E.A."/>
            <person name="Yang X."/>
            <person name="Jones A.K."/>
            <person name="Sattelle D.B."/>
            <person name="Ebert P.R."/>
            <person name="Nelson D."/>
            <person name="Scott J.G."/>
            <person name="Beeman R.W."/>
            <person name="Muthukrishnan S."/>
            <person name="Kramer K.J."/>
            <person name="Arakane Y."/>
            <person name="Beeman R.W."/>
            <person name="Zhu Q."/>
            <person name="Hogenkamp D."/>
            <person name="Dixit R."/>
            <person name="Oppert B."/>
            <person name="Jiang H."/>
            <person name="Zou Z."/>
            <person name="Marshall J."/>
            <person name="Elpidina E."/>
            <person name="Vinokurov K."/>
            <person name="Oppert C."/>
            <person name="Zou Z."/>
            <person name="Evans J."/>
            <person name="Lu Z."/>
            <person name="Zhao P."/>
            <person name="Sumathipala N."/>
            <person name="Altincicek B."/>
            <person name="Vilcinskas A."/>
            <person name="Williams M."/>
            <person name="Hultmark D."/>
            <person name="Hetru C."/>
            <person name="Jiang H."/>
            <person name="Grimmelikhuijzen C.J."/>
            <person name="Hauser F."/>
            <person name="Cazzamali G."/>
            <person name="Williamson M."/>
            <person name="Park Y."/>
            <person name="Li B."/>
            <person name="Tanaka Y."/>
            <person name="Predel R."/>
            <person name="Neupert S."/>
            <person name="Schachtner J."/>
            <person name="Verleyen P."/>
            <person name="Raible F."/>
            <person name="Bork P."/>
            <person name="Friedrich M."/>
            <person name="Walden K.K."/>
            <person name="Robertson H.M."/>
            <person name="Angeli S."/>
            <person name="Foret S."/>
            <person name="Bucher G."/>
            <person name="Schuetz S."/>
            <person name="Maleszka R."/>
            <person name="Wimmer E.A."/>
            <person name="Beeman R.W."/>
            <person name="Lorenzen M."/>
            <person name="Tomoyasu Y."/>
            <person name="Miller S.C."/>
            <person name="Grossmann D."/>
            <person name="Bucher G."/>
        </authorList>
    </citation>
    <scope>NUCLEOTIDE SEQUENCE [LARGE SCALE GENOMIC DNA]</scope>
    <source>
        <strain evidence="3 4">Georgia GA2</strain>
    </source>
</reference>
<keyword evidence="4" id="KW-1185">Reference proteome</keyword>
<dbReference type="Pfam" id="PF00135">
    <property type="entry name" value="COesterase"/>
    <property type="match status" value="1"/>
</dbReference>
<sequence length="308" mass="35331">MNSTFETNKDSQALLEYLQSVETVEILDAANKYLVQEETPWDYDVSQGLTWAPVTEIKNPDAFITKKMYGLLQAGNILKVPILVGFASEESLLFNPDHNVFQNTLKAWDDNLGLIVNNNMQITDENKRLEMGKSIRDIYTGGQSFGSRLGDGIRYSSDTSFTKSTRKFAEFYSQIAKTYFYEFSYHGPLGKSDVHYDGAESVAHGEELKYLFCSGSDCNDSTFPESDRITRRRLIKIWTDFAKYQNPTPEPSEILQNITWPVLSTDNGDFLYVNINASLEIKNHPKDETYQKWIKLYDSLNFTDFDTY</sequence>
<dbReference type="InterPro" id="IPR050309">
    <property type="entry name" value="Type-B_Carboxylest/Lipase"/>
</dbReference>
<dbReference type="HOGENOM" id="CLU_1697788_0_0_1"/>
<dbReference type="EMBL" id="KQ971319">
    <property type="protein sequence ID" value="EFA00515.2"/>
    <property type="molecule type" value="Genomic_DNA"/>
</dbReference>
<dbReference type="Gene3D" id="3.40.50.1820">
    <property type="entry name" value="alpha/beta hydrolase"/>
    <property type="match status" value="1"/>
</dbReference>
<dbReference type="Proteomes" id="UP000007266">
    <property type="component" value="Linkage group 3"/>
</dbReference>
<evidence type="ECO:0000313" key="4">
    <source>
        <dbReference type="Proteomes" id="UP000007266"/>
    </source>
</evidence>
<keyword evidence="1" id="KW-0325">Glycoprotein</keyword>
<name>D6WG05_TRICA</name>
<dbReference type="AlphaFoldDB" id="D6WG05"/>
<organism evidence="3 4">
    <name type="scientific">Tribolium castaneum</name>
    <name type="common">Red flour beetle</name>
    <dbReference type="NCBI Taxonomy" id="7070"/>
    <lineage>
        <taxon>Eukaryota</taxon>
        <taxon>Metazoa</taxon>
        <taxon>Ecdysozoa</taxon>
        <taxon>Arthropoda</taxon>
        <taxon>Hexapoda</taxon>
        <taxon>Insecta</taxon>
        <taxon>Pterygota</taxon>
        <taxon>Neoptera</taxon>
        <taxon>Endopterygota</taxon>
        <taxon>Coleoptera</taxon>
        <taxon>Polyphaga</taxon>
        <taxon>Cucujiformia</taxon>
        <taxon>Tenebrionidae</taxon>
        <taxon>Tenebrionidae incertae sedis</taxon>
        <taxon>Tribolium</taxon>
    </lineage>
</organism>
<dbReference type="InterPro" id="IPR002018">
    <property type="entry name" value="CarbesteraseB"/>
</dbReference>